<dbReference type="InterPro" id="IPR015424">
    <property type="entry name" value="PyrdxlP-dep_Trfase"/>
</dbReference>
<dbReference type="InterPro" id="IPR050103">
    <property type="entry name" value="Class-III_PLP-dep_AT"/>
</dbReference>
<dbReference type="GO" id="GO:0030170">
    <property type="term" value="F:pyridoxal phosphate binding"/>
    <property type="evidence" value="ECO:0007669"/>
    <property type="project" value="InterPro"/>
</dbReference>
<protein>
    <recommendedName>
        <fullName evidence="5">Aminotransferase class III-fold pyridoxal phosphate-dependent enzyme</fullName>
    </recommendedName>
</protein>
<gene>
    <name evidence="4" type="ORF">METZ01_LOCUS492056</name>
</gene>
<accession>A0A383D3Z6</accession>
<keyword evidence="3" id="KW-0663">Pyridoxal phosphate</keyword>
<feature type="non-terminal residue" evidence="4">
    <location>
        <position position="1"/>
    </location>
</feature>
<dbReference type="EMBL" id="UINC01214115">
    <property type="protein sequence ID" value="SVE39202.1"/>
    <property type="molecule type" value="Genomic_DNA"/>
</dbReference>
<dbReference type="InterPro" id="IPR015421">
    <property type="entry name" value="PyrdxlP-dep_Trfase_major"/>
</dbReference>
<comment type="similarity">
    <text evidence="2">Belongs to the class-III pyridoxal-phosphate-dependent aminotransferase family.</text>
</comment>
<dbReference type="GO" id="GO:0008483">
    <property type="term" value="F:transaminase activity"/>
    <property type="evidence" value="ECO:0007669"/>
    <property type="project" value="InterPro"/>
</dbReference>
<dbReference type="PANTHER" id="PTHR11986:SF58">
    <property type="entry name" value="LEUCINE_METHIONINE RACEMASE"/>
    <property type="match status" value="1"/>
</dbReference>
<dbReference type="Gene3D" id="3.40.640.10">
    <property type="entry name" value="Type I PLP-dependent aspartate aminotransferase-like (Major domain)"/>
    <property type="match status" value="1"/>
</dbReference>
<evidence type="ECO:0000256" key="1">
    <source>
        <dbReference type="ARBA" id="ARBA00001933"/>
    </source>
</evidence>
<dbReference type="InterPro" id="IPR005814">
    <property type="entry name" value="Aminotrans_3"/>
</dbReference>
<reference evidence="4" key="1">
    <citation type="submission" date="2018-05" db="EMBL/GenBank/DDBJ databases">
        <authorList>
            <person name="Lanie J.A."/>
            <person name="Ng W.-L."/>
            <person name="Kazmierczak K.M."/>
            <person name="Andrzejewski T.M."/>
            <person name="Davidsen T.M."/>
            <person name="Wayne K.J."/>
            <person name="Tettelin H."/>
            <person name="Glass J.I."/>
            <person name="Rusch D."/>
            <person name="Podicherti R."/>
            <person name="Tsui H.-C.T."/>
            <person name="Winkler M.E."/>
        </authorList>
    </citation>
    <scope>NUCLEOTIDE SEQUENCE</scope>
</reference>
<name>A0A383D3Z6_9ZZZZ</name>
<dbReference type="GO" id="GO:0042802">
    <property type="term" value="F:identical protein binding"/>
    <property type="evidence" value="ECO:0007669"/>
    <property type="project" value="TreeGrafter"/>
</dbReference>
<dbReference type="SUPFAM" id="SSF53383">
    <property type="entry name" value="PLP-dependent transferases"/>
    <property type="match status" value="1"/>
</dbReference>
<dbReference type="InterPro" id="IPR015422">
    <property type="entry name" value="PyrdxlP-dep_Trfase_small"/>
</dbReference>
<organism evidence="4">
    <name type="scientific">marine metagenome</name>
    <dbReference type="NCBI Taxonomy" id="408172"/>
    <lineage>
        <taxon>unclassified sequences</taxon>
        <taxon>metagenomes</taxon>
        <taxon>ecological metagenomes</taxon>
    </lineage>
</organism>
<proteinExistence type="inferred from homology"/>
<sequence length="181" mass="20039">EDDSIYPNLICLGKALTNGFPLSVCVGTADIMDRAWPKSEGEAIHTSTFLGHPVGCAMALTQIREIKKRKLLIQANRIGKWFHKYTKGKFPCGKGLAIYKKFIGGMNSITVCKHKPELDPDKTTNTDFVSAVVKDMLKRGYILLPAGEHGNVIMFTPPLTITEKQIERTIKALEKSFKACA</sequence>
<evidence type="ECO:0000256" key="3">
    <source>
        <dbReference type="ARBA" id="ARBA00022898"/>
    </source>
</evidence>
<comment type="cofactor">
    <cofactor evidence="1">
        <name>pyridoxal 5'-phosphate</name>
        <dbReference type="ChEBI" id="CHEBI:597326"/>
    </cofactor>
</comment>
<dbReference type="AlphaFoldDB" id="A0A383D3Z6"/>
<evidence type="ECO:0008006" key="5">
    <source>
        <dbReference type="Google" id="ProtNLM"/>
    </source>
</evidence>
<dbReference type="PANTHER" id="PTHR11986">
    <property type="entry name" value="AMINOTRANSFERASE CLASS III"/>
    <property type="match status" value="1"/>
</dbReference>
<evidence type="ECO:0000313" key="4">
    <source>
        <dbReference type="EMBL" id="SVE39202.1"/>
    </source>
</evidence>
<dbReference type="Pfam" id="PF00202">
    <property type="entry name" value="Aminotran_3"/>
    <property type="match status" value="1"/>
</dbReference>
<dbReference type="Gene3D" id="3.90.1150.10">
    <property type="entry name" value="Aspartate Aminotransferase, domain 1"/>
    <property type="match status" value="1"/>
</dbReference>
<evidence type="ECO:0000256" key="2">
    <source>
        <dbReference type="ARBA" id="ARBA00008954"/>
    </source>
</evidence>